<dbReference type="SUPFAM" id="SSF54593">
    <property type="entry name" value="Glyoxalase/Bleomycin resistance protein/Dihydroxybiphenyl dioxygenase"/>
    <property type="match status" value="1"/>
</dbReference>
<evidence type="ECO:0000256" key="3">
    <source>
        <dbReference type="ARBA" id="ARBA00023235"/>
    </source>
</evidence>
<evidence type="ECO:0000256" key="9">
    <source>
        <dbReference type="ARBA" id="ARBA00081771"/>
    </source>
</evidence>
<dbReference type="CDD" id="cd07249">
    <property type="entry name" value="MMCE"/>
    <property type="match status" value="1"/>
</dbReference>
<feature type="domain" description="VOC" evidence="10">
    <location>
        <begin position="17"/>
        <end position="149"/>
    </location>
</feature>
<evidence type="ECO:0000313" key="11">
    <source>
        <dbReference type="EMBL" id="AIN99119.1"/>
    </source>
</evidence>
<dbReference type="eggNOG" id="KOG2944">
    <property type="taxonomic scope" value="Eukaryota"/>
</dbReference>
<dbReference type="GeneID" id="22575907"/>
<dbReference type="InterPro" id="IPR051785">
    <property type="entry name" value="MMCE/EMCE_epimerase"/>
</dbReference>
<comment type="function">
    <text evidence="6">Methylmalonyl-CoA epimerase involved in propionyl-CoA metabolism.</text>
</comment>
<keyword evidence="4" id="KW-0170">Cobalt</keyword>
<comment type="similarity">
    <text evidence="1">Belongs to the methylmalonyl-CoA epimerase family.</text>
</comment>
<reference evidence="11 12" key="1">
    <citation type="journal article" date="2015" name="Sci. Rep.">
        <title>The genome of Leishmania panamensis: insights into genomics of the L. (Viannia) subgenus.</title>
        <authorList>
            <person name="Llanes A."/>
            <person name="Restrepo C.M."/>
            <person name="Vecchio G.D."/>
            <person name="Anguizola F.J."/>
            <person name="Lleonart R."/>
        </authorList>
    </citation>
    <scope>NUCLEOTIDE SEQUENCE [LARGE SCALE GENOMIC DNA]</scope>
    <source>
        <strain evidence="11 12">MHOM/PA/94/PSC-1</strain>
    </source>
</reference>
<dbReference type="EC" id="5.1.99.1" evidence="7"/>
<dbReference type="GO" id="GO:0046491">
    <property type="term" value="P:L-methylmalonyl-CoA metabolic process"/>
    <property type="evidence" value="ECO:0007669"/>
    <property type="project" value="TreeGrafter"/>
</dbReference>
<dbReference type="FunFam" id="3.10.180.10:FF:000003">
    <property type="entry name" value="Methylmalonyl-CoA epimerase, mitochondrial"/>
    <property type="match status" value="1"/>
</dbReference>
<dbReference type="RefSeq" id="XP_010699826.1">
    <property type="nucleotide sequence ID" value="XM_010701524.1"/>
</dbReference>
<dbReference type="VEuPathDB" id="TriTrypDB:LPAL13_260005300"/>
<dbReference type="InterPro" id="IPR017515">
    <property type="entry name" value="MeMalonyl-CoA_epimerase"/>
</dbReference>
<dbReference type="VEuPathDB" id="TriTrypDB:LPMP_260040"/>
<proteinExistence type="inferred from homology"/>
<evidence type="ECO:0000256" key="7">
    <source>
        <dbReference type="ARBA" id="ARBA00066411"/>
    </source>
</evidence>
<dbReference type="InterPro" id="IPR029068">
    <property type="entry name" value="Glyas_Bleomycin-R_OHBP_Dase"/>
</dbReference>
<dbReference type="PANTHER" id="PTHR43048">
    <property type="entry name" value="METHYLMALONYL-COA EPIMERASE"/>
    <property type="match status" value="1"/>
</dbReference>
<evidence type="ECO:0000313" key="12">
    <source>
        <dbReference type="Proteomes" id="UP000063063"/>
    </source>
</evidence>
<evidence type="ECO:0000256" key="2">
    <source>
        <dbReference type="ARBA" id="ARBA00022723"/>
    </source>
</evidence>
<dbReference type="GO" id="GO:0046872">
    <property type="term" value="F:metal ion binding"/>
    <property type="evidence" value="ECO:0007669"/>
    <property type="project" value="UniProtKB-KW"/>
</dbReference>
<evidence type="ECO:0000256" key="5">
    <source>
        <dbReference type="ARBA" id="ARBA00050406"/>
    </source>
</evidence>
<keyword evidence="3 11" id="KW-0413">Isomerase</keyword>
<dbReference type="OrthoDB" id="16820at2759"/>
<evidence type="ECO:0000259" key="10">
    <source>
        <dbReference type="PROSITE" id="PS51819"/>
    </source>
</evidence>
<dbReference type="Gene3D" id="3.10.180.10">
    <property type="entry name" value="2,3-Dihydroxybiphenyl 1,2-Dioxygenase, domain 1"/>
    <property type="match status" value="1"/>
</dbReference>
<dbReference type="Proteomes" id="UP000063063">
    <property type="component" value="Chromosome 26"/>
</dbReference>
<evidence type="ECO:0000256" key="1">
    <source>
        <dbReference type="ARBA" id="ARBA00009308"/>
    </source>
</evidence>
<gene>
    <name evidence="11" type="ORF">LPMP_260040</name>
</gene>
<protein>
    <recommendedName>
        <fullName evidence="8">Methylmalonyl-CoA epimerase, mitochondrial</fullName>
        <ecNumber evidence="7">5.1.99.1</ecNumber>
    </recommendedName>
    <alternativeName>
        <fullName evidence="9">DL-methylmalonyl-CoA racemase</fullName>
    </alternativeName>
</protein>
<dbReference type="GO" id="GO:0005739">
    <property type="term" value="C:mitochondrion"/>
    <property type="evidence" value="ECO:0007669"/>
    <property type="project" value="TreeGrafter"/>
</dbReference>
<dbReference type="AlphaFoldDB" id="A0A088RV37"/>
<evidence type="ECO:0000256" key="6">
    <source>
        <dbReference type="ARBA" id="ARBA00053742"/>
    </source>
</evidence>
<dbReference type="EMBL" id="CP009395">
    <property type="protein sequence ID" value="AIN99119.1"/>
    <property type="molecule type" value="Genomic_DNA"/>
</dbReference>
<dbReference type="PANTHER" id="PTHR43048:SF3">
    <property type="entry name" value="METHYLMALONYL-COA EPIMERASE, MITOCHONDRIAL"/>
    <property type="match status" value="1"/>
</dbReference>
<accession>A0A088RV37</accession>
<evidence type="ECO:0000256" key="4">
    <source>
        <dbReference type="ARBA" id="ARBA00023285"/>
    </source>
</evidence>
<dbReference type="KEGG" id="lpan:LPMP_260040"/>
<evidence type="ECO:0000256" key="8">
    <source>
        <dbReference type="ARBA" id="ARBA00071337"/>
    </source>
</evidence>
<dbReference type="GO" id="GO:0004493">
    <property type="term" value="F:methylmalonyl-CoA epimerase activity"/>
    <property type="evidence" value="ECO:0007669"/>
    <property type="project" value="UniProtKB-EC"/>
</dbReference>
<dbReference type="Pfam" id="PF13669">
    <property type="entry name" value="Glyoxalase_4"/>
    <property type="match status" value="1"/>
</dbReference>
<dbReference type="NCBIfam" id="TIGR03081">
    <property type="entry name" value="metmalonyl_epim"/>
    <property type="match status" value="1"/>
</dbReference>
<keyword evidence="12" id="KW-1185">Reference proteome</keyword>
<dbReference type="InterPro" id="IPR037523">
    <property type="entry name" value="VOC_core"/>
</dbReference>
<dbReference type="PROSITE" id="PS51819">
    <property type="entry name" value="VOC"/>
    <property type="match status" value="1"/>
</dbReference>
<name>A0A088RV37_LEIPA</name>
<keyword evidence="2" id="KW-0479">Metal-binding</keyword>
<sequence>MFRRSIASLAMPANLGRLNHVAIAVPLSRSIVEAGEVYKRLFNVKVSDPVRQEEHGVITVFVEMPNSKIELLHPLGNNSPIAAFLERNKDGGLHHICLEVADISAAMLTCKEANIRCLGAKPKIGAHGNPVIFLHPKDCGGVLIELEEVKP</sequence>
<comment type="catalytic activity">
    <reaction evidence="5">
        <text>(R)-methylmalonyl-CoA = (S)-methylmalonyl-CoA</text>
        <dbReference type="Rhea" id="RHEA:20553"/>
        <dbReference type="ChEBI" id="CHEBI:57326"/>
        <dbReference type="ChEBI" id="CHEBI:57327"/>
        <dbReference type="EC" id="5.1.99.1"/>
    </reaction>
    <physiologicalReaction direction="right-to-left" evidence="5">
        <dbReference type="Rhea" id="RHEA:20555"/>
    </physiologicalReaction>
</comment>
<organism evidence="11 12">
    <name type="scientific">Leishmania panamensis</name>
    <dbReference type="NCBI Taxonomy" id="5679"/>
    <lineage>
        <taxon>Eukaryota</taxon>
        <taxon>Discoba</taxon>
        <taxon>Euglenozoa</taxon>
        <taxon>Kinetoplastea</taxon>
        <taxon>Metakinetoplastina</taxon>
        <taxon>Trypanosomatida</taxon>
        <taxon>Trypanosomatidae</taxon>
        <taxon>Leishmaniinae</taxon>
        <taxon>Leishmania</taxon>
        <taxon>Leishmania guyanensis species complex</taxon>
    </lineage>
</organism>